<dbReference type="GO" id="GO:0016491">
    <property type="term" value="F:oxidoreductase activity"/>
    <property type="evidence" value="ECO:0007669"/>
    <property type="project" value="InterPro"/>
</dbReference>
<dbReference type="InterPro" id="IPR012347">
    <property type="entry name" value="Ferritin-like"/>
</dbReference>
<evidence type="ECO:0000313" key="2">
    <source>
        <dbReference type="EMBL" id="QTA91123.1"/>
    </source>
</evidence>
<reference evidence="2" key="1">
    <citation type="journal article" date="2021" name="Microb. Physiol.">
        <title>Proteogenomic Insights into the Physiology of Marine, Sulfate-Reducing, Filamentous Desulfonema limicola and Desulfonema magnum.</title>
        <authorList>
            <person name="Schnaars V."/>
            <person name="Wohlbrand L."/>
            <person name="Scheve S."/>
            <person name="Hinrichs C."/>
            <person name="Reinhardt R."/>
            <person name="Rabus R."/>
        </authorList>
    </citation>
    <scope>NUCLEOTIDE SEQUENCE</scope>
    <source>
        <strain evidence="2">4be13</strain>
    </source>
</reference>
<accession>A0A975GSI6</accession>
<dbReference type="Gene3D" id="3.40.250.10">
    <property type="entry name" value="Rhodanese-like domain"/>
    <property type="match status" value="1"/>
</dbReference>
<protein>
    <submittedName>
        <fullName evidence="2">Rhodanese-like and rubrerythrin domains-containing protein</fullName>
    </submittedName>
</protein>
<evidence type="ECO:0000313" key="3">
    <source>
        <dbReference type="Proteomes" id="UP000663722"/>
    </source>
</evidence>
<proteinExistence type="predicted"/>
<dbReference type="CDD" id="cd01045">
    <property type="entry name" value="Ferritin_like_AB"/>
    <property type="match status" value="1"/>
</dbReference>
<feature type="domain" description="Rhodanese" evidence="1">
    <location>
        <begin position="26"/>
        <end position="110"/>
    </location>
</feature>
<dbReference type="CDD" id="cd00158">
    <property type="entry name" value="RHOD"/>
    <property type="match status" value="1"/>
</dbReference>
<dbReference type="GO" id="GO:0046872">
    <property type="term" value="F:metal ion binding"/>
    <property type="evidence" value="ECO:0007669"/>
    <property type="project" value="InterPro"/>
</dbReference>
<dbReference type="InterPro" id="IPR003251">
    <property type="entry name" value="Rr_diiron-bd_dom"/>
</dbReference>
<keyword evidence="3" id="KW-1185">Reference proteome</keyword>
<dbReference type="Gene3D" id="1.20.1260.10">
    <property type="match status" value="1"/>
</dbReference>
<dbReference type="SUPFAM" id="SSF47240">
    <property type="entry name" value="Ferritin-like"/>
    <property type="match status" value="1"/>
</dbReference>
<dbReference type="InterPro" id="IPR001763">
    <property type="entry name" value="Rhodanese-like_dom"/>
</dbReference>
<name>A0A975GSI6_9BACT</name>
<dbReference type="InterPro" id="IPR009078">
    <property type="entry name" value="Ferritin-like_SF"/>
</dbReference>
<gene>
    <name evidence="2" type="ORF">dnm_071880</name>
</gene>
<dbReference type="SUPFAM" id="SSF52821">
    <property type="entry name" value="Rhodanese/Cell cycle control phosphatase"/>
    <property type="match status" value="1"/>
</dbReference>
<dbReference type="Pfam" id="PF00581">
    <property type="entry name" value="Rhodanese"/>
    <property type="match status" value="1"/>
</dbReference>
<dbReference type="InterPro" id="IPR050229">
    <property type="entry name" value="GlpE_sulfurtransferase"/>
</dbReference>
<dbReference type="Proteomes" id="UP000663722">
    <property type="component" value="Chromosome"/>
</dbReference>
<dbReference type="AlphaFoldDB" id="A0A975GSI6"/>
<dbReference type="PANTHER" id="PTHR43031">
    <property type="entry name" value="FAD-DEPENDENT OXIDOREDUCTASE"/>
    <property type="match status" value="1"/>
</dbReference>
<dbReference type="SMART" id="SM00450">
    <property type="entry name" value="RHOD"/>
    <property type="match status" value="1"/>
</dbReference>
<dbReference type="InterPro" id="IPR036873">
    <property type="entry name" value="Rhodanese-like_dom_sf"/>
</dbReference>
<dbReference type="PROSITE" id="PS50206">
    <property type="entry name" value="RHODANESE_3"/>
    <property type="match status" value="1"/>
</dbReference>
<dbReference type="Pfam" id="PF02915">
    <property type="entry name" value="Rubrerythrin"/>
    <property type="match status" value="1"/>
</dbReference>
<dbReference type="EMBL" id="CP061800">
    <property type="protein sequence ID" value="QTA91123.1"/>
    <property type="molecule type" value="Genomic_DNA"/>
</dbReference>
<sequence>MRWKQFSTPVKDTEPKAVEAYIEEHGEESFTLLDVRQPKEYEMFRIPGAKLIPLPELPDRVDELPSEKPVIVYCAMGGRSNAAAQFLAGKGFKDVQNLRGGAEAWQGHSAEGPANMGMFLLKGNETPAEIIQIAYGLEEGLKEFYTVLSAKPENAPVANLLTQLSKIEEKHKQRLFNLYLTFDPGPADKDAFERTIMSEVMEGGLTTEEFLEQNKPVMQTAADVLNIAMMLEAQAMDLYMRYAEKSKDENVRKILFGLADEEKAHLKSLGNLLDKL</sequence>
<dbReference type="KEGG" id="dmm:dnm_071880"/>
<organism evidence="2 3">
    <name type="scientific">Desulfonema magnum</name>
    <dbReference type="NCBI Taxonomy" id="45655"/>
    <lineage>
        <taxon>Bacteria</taxon>
        <taxon>Pseudomonadati</taxon>
        <taxon>Thermodesulfobacteriota</taxon>
        <taxon>Desulfobacteria</taxon>
        <taxon>Desulfobacterales</taxon>
        <taxon>Desulfococcaceae</taxon>
        <taxon>Desulfonema</taxon>
    </lineage>
</organism>
<evidence type="ECO:0000259" key="1">
    <source>
        <dbReference type="PROSITE" id="PS50206"/>
    </source>
</evidence>
<dbReference type="RefSeq" id="WP_207679031.1">
    <property type="nucleotide sequence ID" value="NZ_CP061800.1"/>
</dbReference>
<dbReference type="PANTHER" id="PTHR43031:SF1">
    <property type="entry name" value="PYRIDINE NUCLEOTIDE-DISULPHIDE OXIDOREDUCTASE"/>
    <property type="match status" value="1"/>
</dbReference>